<name>A0A0A8ZLY5_ARUDO</name>
<evidence type="ECO:0000313" key="1">
    <source>
        <dbReference type="EMBL" id="JAD38678.1"/>
    </source>
</evidence>
<organism evidence="1">
    <name type="scientific">Arundo donax</name>
    <name type="common">Giant reed</name>
    <name type="synonym">Donax arundinaceus</name>
    <dbReference type="NCBI Taxonomy" id="35708"/>
    <lineage>
        <taxon>Eukaryota</taxon>
        <taxon>Viridiplantae</taxon>
        <taxon>Streptophyta</taxon>
        <taxon>Embryophyta</taxon>
        <taxon>Tracheophyta</taxon>
        <taxon>Spermatophyta</taxon>
        <taxon>Magnoliopsida</taxon>
        <taxon>Liliopsida</taxon>
        <taxon>Poales</taxon>
        <taxon>Poaceae</taxon>
        <taxon>PACMAD clade</taxon>
        <taxon>Arundinoideae</taxon>
        <taxon>Arundineae</taxon>
        <taxon>Arundo</taxon>
    </lineage>
</organism>
<dbReference type="AlphaFoldDB" id="A0A0A8ZLY5"/>
<dbReference type="EMBL" id="GBRH01259217">
    <property type="protein sequence ID" value="JAD38678.1"/>
    <property type="molecule type" value="Transcribed_RNA"/>
</dbReference>
<reference evidence="1" key="2">
    <citation type="journal article" date="2015" name="Data Brief">
        <title>Shoot transcriptome of the giant reed, Arundo donax.</title>
        <authorList>
            <person name="Barrero R.A."/>
            <person name="Guerrero F.D."/>
            <person name="Moolhuijzen P."/>
            <person name="Goolsby J.A."/>
            <person name="Tidwell J."/>
            <person name="Bellgard S.E."/>
            <person name="Bellgard M.I."/>
        </authorList>
    </citation>
    <scope>NUCLEOTIDE SEQUENCE</scope>
    <source>
        <tissue evidence="1">Shoot tissue taken approximately 20 cm above the soil surface</tissue>
    </source>
</reference>
<accession>A0A0A8ZLY5</accession>
<sequence length="39" mass="4528">MPPCSMFVYFQLSSDFHFLFVNPKQARIGSEKPISVCYI</sequence>
<protein>
    <submittedName>
        <fullName evidence="1">Uncharacterized protein</fullName>
    </submittedName>
</protein>
<proteinExistence type="predicted"/>
<reference evidence="1" key="1">
    <citation type="submission" date="2014-09" db="EMBL/GenBank/DDBJ databases">
        <authorList>
            <person name="Magalhaes I.L.F."/>
            <person name="Oliveira U."/>
            <person name="Santos F.R."/>
            <person name="Vidigal T.H.D.A."/>
            <person name="Brescovit A.D."/>
            <person name="Santos A.J."/>
        </authorList>
    </citation>
    <scope>NUCLEOTIDE SEQUENCE</scope>
    <source>
        <tissue evidence="1">Shoot tissue taken approximately 20 cm above the soil surface</tissue>
    </source>
</reference>